<name>A0A939MNX0_9MICO</name>
<dbReference type="InterPro" id="IPR050268">
    <property type="entry name" value="NADH-dep_flavin_reductase"/>
</dbReference>
<keyword evidence="5" id="KW-1185">Reference proteome</keyword>
<organism evidence="4 5">
    <name type="scientific">Leucobacter weissii</name>
    <dbReference type="NCBI Taxonomy" id="1983706"/>
    <lineage>
        <taxon>Bacteria</taxon>
        <taxon>Bacillati</taxon>
        <taxon>Actinomycetota</taxon>
        <taxon>Actinomycetes</taxon>
        <taxon>Micrococcales</taxon>
        <taxon>Microbacteriaceae</taxon>
        <taxon>Leucobacter</taxon>
    </lineage>
</organism>
<gene>
    <name evidence="4" type="ORF">J4H92_08110</name>
</gene>
<evidence type="ECO:0000313" key="5">
    <source>
        <dbReference type="Proteomes" id="UP000664382"/>
    </source>
</evidence>
<sequence>MSAGAGGDVANAFRTAFRGHPAGIALITARGADGGPVGLTASSVASVSVDPAALAFSVTRATGSAGALLAADALLVHLLDSRHIGLAQQFARSGGERFTPEQGWRTLETGEPYLPGVRAALRCAPLQITPVGESSAVIAEVLEVLPGETGAPLVYVDRAFQSLAGDADRPGSAPHSEPQPKGHLR</sequence>
<dbReference type="Proteomes" id="UP000664382">
    <property type="component" value="Unassembled WGS sequence"/>
</dbReference>
<feature type="region of interest" description="Disordered" evidence="2">
    <location>
        <begin position="164"/>
        <end position="185"/>
    </location>
</feature>
<dbReference type="Pfam" id="PF01613">
    <property type="entry name" value="Flavin_Reduct"/>
    <property type="match status" value="1"/>
</dbReference>
<protein>
    <submittedName>
        <fullName evidence="4">Flavin reductase family protein</fullName>
    </submittedName>
</protein>
<evidence type="ECO:0000313" key="4">
    <source>
        <dbReference type="EMBL" id="MBO1901911.1"/>
    </source>
</evidence>
<evidence type="ECO:0000256" key="2">
    <source>
        <dbReference type="SAM" id="MobiDB-lite"/>
    </source>
</evidence>
<dbReference type="GO" id="GO:0010181">
    <property type="term" value="F:FMN binding"/>
    <property type="evidence" value="ECO:0007669"/>
    <property type="project" value="InterPro"/>
</dbReference>
<accession>A0A939MNX0</accession>
<dbReference type="Gene3D" id="2.30.110.10">
    <property type="entry name" value="Electron Transport, Fmn-binding Protein, Chain A"/>
    <property type="match status" value="1"/>
</dbReference>
<dbReference type="SUPFAM" id="SSF50475">
    <property type="entry name" value="FMN-binding split barrel"/>
    <property type="match status" value="1"/>
</dbReference>
<dbReference type="EMBL" id="JAGDYM010000009">
    <property type="protein sequence ID" value="MBO1901911.1"/>
    <property type="molecule type" value="Genomic_DNA"/>
</dbReference>
<proteinExistence type="predicted"/>
<keyword evidence="1" id="KW-0560">Oxidoreductase</keyword>
<dbReference type="GO" id="GO:0042602">
    <property type="term" value="F:riboflavin reductase (NADPH) activity"/>
    <property type="evidence" value="ECO:0007669"/>
    <property type="project" value="TreeGrafter"/>
</dbReference>
<dbReference type="SMART" id="SM00903">
    <property type="entry name" value="Flavin_Reduct"/>
    <property type="match status" value="1"/>
</dbReference>
<dbReference type="InterPro" id="IPR002563">
    <property type="entry name" value="Flavin_Rdtase-like_dom"/>
</dbReference>
<reference evidence="4" key="1">
    <citation type="submission" date="2021-03" db="EMBL/GenBank/DDBJ databases">
        <title>Leucobacter chromiisoli sp. nov., isolated from chromium-containing soil of chemical plant.</title>
        <authorList>
            <person name="Xu Z."/>
        </authorList>
    </citation>
    <scope>NUCLEOTIDE SEQUENCE</scope>
    <source>
        <strain evidence="4">S27</strain>
    </source>
</reference>
<dbReference type="AlphaFoldDB" id="A0A939MNX0"/>
<dbReference type="InterPro" id="IPR012349">
    <property type="entry name" value="Split_barrel_FMN-bd"/>
</dbReference>
<dbReference type="PANTHER" id="PTHR30466">
    <property type="entry name" value="FLAVIN REDUCTASE"/>
    <property type="match status" value="1"/>
</dbReference>
<evidence type="ECO:0000256" key="1">
    <source>
        <dbReference type="ARBA" id="ARBA00023002"/>
    </source>
</evidence>
<dbReference type="RefSeq" id="WP_208097673.1">
    <property type="nucleotide sequence ID" value="NZ_JAGDYM010000009.1"/>
</dbReference>
<evidence type="ECO:0000259" key="3">
    <source>
        <dbReference type="SMART" id="SM00903"/>
    </source>
</evidence>
<dbReference type="PANTHER" id="PTHR30466:SF1">
    <property type="entry name" value="FMN REDUCTASE (NADH) RUTF"/>
    <property type="match status" value="1"/>
</dbReference>
<comment type="caution">
    <text evidence="4">The sequence shown here is derived from an EMBL/GenBank/DDBJ whole genome shotgun (WGS) entry which is preliminary data.</text>
</comment>
<feature type="domain" description="Flavin reductase like" evidence="3">
    <location>
        <begin position="17"/>
        <end position="162"/>
    </location>
</feature>
<dbReference type="GO" id="GO:0006208">
    <property type="term" value="P:pyrimidine nucleobase catabolic process"/>
    <property type="evidence" value="ECO:0007669"/>
    <property type="project" value="TreeGrafter"/>
</dbReference>